<reference evidence="1" key="2">
    <citation type="journal article" date="2023" name="IMA Fungus">
        <title>Comparative genomic study of the Penicillium genus elucidates a diverse pangenome and 15 lateral gene transfer events.</title>
        <authorList>
            <person name="Petersen C."/>
            <person name="Sorensen T."/>
            <person name="Nielsen M.R."/>
            <person name="Sondergaard T.E."/>
            <person name="Sorensen J.L."/>
            <person name="Fitzpatrick D.A."/>
            <person name="Frisvad J.C."/>
            <person name="Nielsen K.L."/>
        </authorList>
    </citation>
    <scope>NUCLEOTIDE SEQUENCE</scope>
    <source>
        <strain evidence="1">IBT 29864</strain>
    </source>
</reference>
<organism evidence="1 2">
    <name type="scientific">Penicillium cataractarum</name>
    <dbReference type="NCBI Taxonomy" id="2100454"/>
    <lineage>
        <taxon>Eukaryota</taxon>
        <taxon>Fungi</taxon>
        <taxon>Dikarya</taxon>
        <taxon>Ascomycota</taxon>
        <taxon>Pezizomycotina</taxon>
        <taxon>Eurotiomycetes</taxon>
        <taxon>Eurotiomycetidae</taxon>
        <taxon>Eurotiales</taxon>
        <taxon>Aspergillaceae</taxon>
        <taxon>Penicillium</taxon>
    </lineage>
</organism>
<comment type="caution">
    <text evidence="1">The sequence shown here is derived from an EMBL/GenBank/DDBJ whole genome shotgun (WGS) entry which is preliminary data.</text>
</comment>
<gene>
    <name evidence="1" type="ORF">N7496_007255</name>
</gene>
<dbReference type="RefSeq" id="XP_056555597.1">
    <property type="nucleotide sequence ID" value="XM_056700184.1"/>
</dbReference>
<dbReference type="Proteomes" id="UP001147782">
    <property type="component" value="Unassembled WGS sequence"/>
</dbReference>
<dbReference type="AlphaFoldDB" id="A0A9W9S335"/>
<proteinExistence type="predicted"/>
<keyword evidence="2" id="KW-1185">Reference proteome</keyword>
<evidence type="ECO:0000313" key="1">
    <source>
        <dbReference type="EMBL" id="KAJ5371163.1"/>
    </source>
</evidence>
<reference evidence="1" key="1">
    <citation type="submission" date="2022-11" db="EMBL/GenBank/DDBJ databases">
        <authorList>
            <person name="Petersen C."/>
        </authorList>
    </citation>
    <scope>NUCLEOTIDE SEQUENCE</scope>
    <source>
        <strain evidence="1">IBT 29864</strain>
    </source>
</reference>
<sequence length="91" mass="10295">MNKWSIPRSSKTARVTVEVGWSESYNDLHGDMNRLLIGGNGDIKIVILVKWTKHANQTVSGILELYRLDPQGMPRLCRTEIIFPMPSDGKL</sequence>
<name>A0A9W9S335_9EURO</name>
<dbReference type="GeneID" id="81439363"/>
<dbReference type="EMBL" id="JAPZBS010000005">
    <property type="protein sequence ID" value="KAJ5371163.1"/>
    <property type="molecule type" value="Genomic_DNA"/>
</dbReference>
<dbReference type="OrthoDB" id="4368470at2759"/>
<accession>A0A9W9S335</accession>
<evidence type="ECO:0000313" key="2">
    <source>
        <dbReference type="Proteomes" id="UP001147782"/>
    </source>
</evidence>
<protein>
    <submittedName>
        <fullName evidence="1">Uncharacterized protein</fullName>
    </submittedName>
</protein>